<gene>
    <name evidence="1" type="ORF">DL346_04495</name>
</gene>
<proteinExistence type="predicted"/>
<evidence type="ECO:0000313" key="1">
    <source>
        <dbReference type="EMBL" id="RAP77727.1"/>
    </source>
</evidence>
<dbReference type="AlphaFoldDB" id="A0A328U4F9"/>
<protein>
    <submittedName>
        <fullName evidence="1">Uncharacterized protein</fullName>
    </submittedName>
</protein>
<dbReference type="EMBL" id="QLUW01000001">
    <property type="protein sequence ID" value="RAP77727.1"/>
    <property type="molecule type" value="Genomic_DNA"/>
</dbReference>
<keyword evidence="2" id="KW-1185">Reference proteome</keyword>
<reference evidence="1 2" key="1">
    <citation type="submission" date="2018-06" db="EMBL/GenBank/DDBJ databases">
        <title>Paenibacillus montanisoli sp. nov., isolated from mountain area soil.</title>
        <authorList>
            <person name="Wu M."/>
        </authorList>
    </citation>
    <scope>NUCLEOTIDE SEQUENCE [LARGE SCALE GENOMIC DNA]</scope>
    <source>
        <strain evidence="1 2">RA17</strain>
    </source>
</reference>
<evidence type="ECO:0000313" key="2">
    <source>
        <dbReference type="Proteomes" id="UP000249260"/>
    </source>
</evidence>
<organism evidence="1 2">
    <name type="scientific">Paenibacillus montanisoli</name>
    <dbReference type="NCBI Taxonomy" id="2081970"/>
    <lineage>
        <taxon>Bacteria</taxon>
        <taxon>Bacillati</taxon>
        <taxon>Bacillota</taxon>
        <taxon>Bacilli</taxon>
        <taxon>Bacillales</taxon>
        <taxon>Paenibacillaceae</taxon>
        <taxon>Paenibacillus</taxon>
    </lineage>
</organism>
<sequence length="1121" mass="118283">MNPIQVYTLTPGAAQQYLQNDGLDALGLTGIALSPKWSTASPGIAAYDDAALTLTCSTDLLAPFRGMLEGAFAPAFGTLAEAITSDATVLKLQAGDGAGFPSPTGGGSVLLALYNAAGTKRETVACTARAGDQLTVVRGFNGTAAQAFSAGDQLRMQLARGKNSAQFTQASGEPLLSGCTVFRLHPQAYLRLEHLMKARFGEPAVLPVPACMVIRNKEHFETDQFIDAGAALPLTGTISFHDNRGLIIDPIYVASAFTELIRWRTALQPVGVSGSIGDTGGIQGIASLASTTLLHFVNPHGANFQPAAEQATMEYADGGGNPVADIPAGCLLKLPANHRIQAKPGDEGRLRWGWALSGVMKRTPLTPPALPAGVTLGRPFYRVCVVDLNWHLLGNRTDEEVLGVRKDDGRIPPELLPVVRDQVNINYLADGPDTLAESKRVLSRPNQGMVLAVSMQLDPSLLVPDKPGATAHWPAYPATADPIGNAIPASLSGKLSAAFVSAGLRDVVVTVTGVPAKSHVRIYPQQFVEIAAIAEEPSFLRGDGGANIAGANPADPPDRASILLSNPFRLAEGGARPDPAVLTLDIVITPRGASRRLFGAINVEVGAGPISVPPAPFTGAGVMGTLLTRMQGIGPSPLFGVPLPAPQPAGPAPSNFLDLVARLAAEPSPRQSPRLPTMARHETIIVTGTTDPGVAPTGTLLWEAVLSGARWAGESLSAKHDQGNPGNPAGPDVHAAGVKVSGALAYDAAVAALRRVQPMIPWPSTDGLNPGWIAASMGDNFNVPDDSANLMNTGSGVLLRTAAVASETPLLSDLIPPAAGLTVQQLLNNAAARLGLDASGIAINIHNEPRLQQEIRREFFISKHGLRDAQWSLLRAFHEARELIYIESPQFARTARPGDVPAVTEVDLVETLAEALTDRPNLKIILCLPRLSDFADRFKGWSRQHFKARNEAVGKLRAIAPDRVAVFHPVGFPGRQAAIRTTSIIVDDVWSLVGTAHFRRRGMTFDGSASIASFDRELDAGYSKKVQAYRRALMAQKLRVADPANGQPLTGDWVRLAHPESAFALVQDLLAEGGHGRIQPYWPGPADNAVMAATDQVADPDGSSSDLFLPTFAGMLQEIGD</sequence>
<dbReference type="OrthoDB" id="9814092at2"/>
<name>A0A328U4F9_9BACL</name>
<dbReference type="Proteomes" id="UP000249260">
    <property type="component" value="Unassembled WGS sequence"/>
</dbReference>
<dbReference type="RefSeq" id="WP_112880850.1">
    <property type="nucleotide sequence ID" value="NZ_QLUW01000001.1"/>
</dbReference>
<comment type="caution">
    <text evidence="1">The sequence shown here is derived from an EMBL/GenBank/DDBJ whole genome shotgun (WGS) entry which is preliminary data.</text>
</comment>
<dbReference type="SUPFAM" id="SSF56024">
    <property type="entry name" value="Phospholipase D/nuclease"/>
    <property type="match status" value="1"/>
</dbReference>
<accession>A0A328U4F9</accession>